<gene>
    <name evidence="3" type="ORF">H9623_04430</name>
</gene>
<keyword evidence="2" id="KW-1133">Transmembrane helix</keyword>
<evidence type="ECO:0000313" key="4">
    <source>
        <dbReference type="Proteomes" id="UP000822993"/>
    </source>
</evidence>
<feature type="transmembrane region" description="Helical" evidence="2">
    <location>
        <begin position="32"/>
        <end position="54"/>
    </location>
</feature>
<feature type="transmembrane region" description="Helical" evidence="2">
    <location>
        <begin position="490"/>
        <end position="510"/>
    </location>
</feature>
<dbReference type="InterPro" id="IPR046671">
    <property type="entry name" value="DUF6541"/>
</dbReference>
<keyword evidence="4" id="KW-1185">Reference proteome</keyword>
<feature type="transmembrane region" description="Helical" evidence="2">
    <location>
        <begin position="215"/>
        <end position="237"/>
    </location>
</feature>
<reference evidence="3 4" key="1">
    <citation type="submission" date="2020-08" db="EMBL/GenBank/DDBJ databases">
        <title>A Genomic Blueprint of the Chicken Gut Microbiome.</title>
        <authorList>
            <person name="Gilroy R."/>
            <person name="Ravi A."/>
            <person name="Getino M."/>
            <person name="Pursley I."/>
            <person name="Horton D.L."/>
            <person name="Alikhan N.-F."/>
            <person name="Baker D."/>
            <person name="Gharbi K."/>
            <person name="Hall N."/>
            <person name="Watson M."/>
            <person name="Adriaenssens E.M."/>
            <person name="Foster-Nyarko E."/>
            <person name="Jarju S."/>
            <person name="Secka A."/>
            <person name="Antonio M."/>
            <person name="Oren A."/>
            <person name="Chaudhuri R."/>
            <person name="La Ragione R.M."/>
            <person name="Hildebrand F."/>
            <person name="Pallen M.J."/>
        </authorList>
    </citation>
    <scope>NUCLEOTIDE SEQUENCE [LARGE SCALE GENOMIC DNA]</scope>
    <source>
        <strain evidence="3 4">Sa1BUA8</strain>
    </source>
</reference>
<feature type="transmembrane region" description="Helical" evidence="2">
    <location>
        <begin position="6"/>
        <end position="25"/>
    </location>
</feature>
<dbReference type="EMBL" id="JACSPN010000004">
    <property type="protein sequence ID" value="MBE7699554.1"/>
    <property type="molecule type" value="Genomic_DNA"/>
</dbReference>
<organism evidence="3 4">
    <name type="scientific">Oerskovia douganii</name>
    <dbReference type="NCBI Taxonomy" id="2762210"/>
    <lineage>
        <taxon>Bacteria</taxon>
        <taxon>Bacillati</taxon>
        <taxon>Actinomycetota</taxon>
        <taxon>Actinomycetes</taxon>
        <taxon>Micrococcales</taxon>
        <taxon>Cellulomonadaceae</taxon>
        <taxon>Oerskovia</taxon>
    </lineage>
</organism>
<dbReference type="RefSeq" id="WP_193718857.1">
    <property type="nucleotide sequence ID" value="NZ_JACSPN010000004.1"/>
</dbReference>
<dbReference type="Proteomes" id="UP000822993">
    <property type="component" value="Unassembled WGS sequence"/>
</dbReference>
<feature type="transmembrane region" description="Helical" evidence="2">
    <location>
        <begin position="119"/>
        <end position="139"/>
    </location>
</feature>
<feature type="transmembrane region" description="Helical" evidence="2">
    <location>
        <begin position="397"/>
        <end position="414"/>
    </location>
</feature>
<feature type="transmembrane region" description="Helical" evidence="2">
    <location>
        <begin position="269"/>
        <end position="287"/>
    </location>
</feature>
<evidence type="ECO:0000256" key="2">
    <source>
        <dbReference type="SAM" id="Phobius"/>
    </source>
</evidence>
<keyword evidence="2" id="KW-0472">Membrane</keyword>
<feature type="transmembrane region" description="Helical" evidence="2">
    <location>
        <begin position="299"/>
        <end position="329"/>
    </location>
</feature>
<proteinExistence type="predicted"/>
<keyword evidence="2" id="KW-0812">Transmembrane</keyword>
<dbReference type="Pfam" id="PF20176">
    <property type="entry name" value="DUF6541"/>
    <property type="match status" value="1"/>
</dbReference>
<feature type="transmembrane region" description="Helical" evidence="2">
    <location>
        <begin position="60"/>
        <end position="81"/>
    </location>
</feature>
<evidence type="ECO:0000313" key="3">
    <source>
        <dbReference type="EMBL" id="MBE7699554.1"/>
    </source>
</evidence>
<feature type="transmembrane region" description="Helical" evidence="2">
    <location>
        <begin position="458"/>
        <end position="478"/>
    </location>
</feature>
<feature type="transmembrane region" description="Helical" evidence="2">
    <location>
        <begin position="421"/>
        <end position="438"/>
    </location>
</feature>
<feature type="transmembrane region" description="Helical" evidence="2">
    <location>
        <begin position="341"/>
        <end position="361"/>
    </location>
</feature>
<evidence type="ECO:0000256" key="1">
    <source>
        <dbReference type="SAM" id="MobiDB-lite"/>
    </source>
</evidence>
<accession>A0A9D5U857</accession>
<name>A0A9D5U857_9CELL</name>
<comment type="caution">
    <text evidence="3">The sequence shown here is derived from an EMBL/GenBank/DDBJ whole genome shotgun (WGS) entry which is preliminary data.</text>
</comment>
<protein>
    <submittedName>
        <fullName evidence="3">Uncharacterized protein</fullName>
    </submittedName>
</protein>
<feature type="region of interest" description="Disordered" evidence="1">
    <location>
        <begin position="91"/>
        <end position="110"/>
    </location>
</feature>
<sequence length="697" mass="74498">MELIPGLALILALWWGPGLLVGAALGLGWRALVGVAPLISVGVLTAVGVWSGVVGLPWNLARASVAVVVLAAITLAVRLLLERRRRSTPAVADRADPAAGSGTTGVEPGDGTPRLEGRALAVVAVGVLLGVVVGAVIWWRGTDGLVLMNQDWDIPWHANMIRLIAEAEEWTTSLAGNFAYYDTVVEDAPIRNYPIAFHAIAALAWPGSGLAVPQFLGLFQMMIVAVQLPLSAAALTWHLTRRSGATALAALAATMLSSFPYDLLFRGPLIPLVAGLALLGPFVVAAARSDQHLAWRWRLVAGIGAVGLFGAHASIAVVAVVVLVAWFALAVPATPRAFARRGLGLVTIGVIAAVLAGPLVLEMLRESGRVSEITWPAYETVPQAFGEVLFLSHGNTMAQWGWAILLVVGCFAMLRSARVRWYLFAFLVAVAVAAMTAGSDGELITSLTAFVYNDSWRLVGFATLLAVPVIGMGGQRVADAVVQAWRGTRFRRVGVVASAVLAALLLSLVVRADVARNVWTLQRGYREGSTVTAAERQMMESLTAIVPPEGQVLNDACDGSVWMFALADRMPMIRHFEIVPTDRQLLLLNRFNQFDTDPEVQQAAAELGITHVYVSDGRVRGYLPRPAGLEDLDQVEALEKVAENEVARVYEIDWDRVPGSETLLAEAAASQERRPGVPGIWQSLDPAPLEDQNAVCI</sequence>
<dbReference type="AlphaFoldDB" id="A0A9D5U857"/>